<dbReference type="AlphaFoldDB" id="A0A6A5C4Y0"/>
<protein>
    <recommendedName>
        <fullName evidence="1">BTB domain-containing protein</fullName>
    </recommendedName>
</protein>
<organism evidence="2 3">
    <name type="scientific">Naegleria fowleri</name>
    <name type="common">Brain eating amoeba</name>
    <dbReference type="NCBI Taxonomy" id="5763"/>
    <lineage>
        <taxon>Eukaryota</taxon>
        <taxon>Discoba</taxon>
        <taxon>Heterolobosea</taxon>
        <taxon>Tetramitia</taxon>
        <taxon>Eutetramitia</taxon>
        <taxon>Vahlkampfiidae</taxon>
        <taxon>Naegleria</taxon>
    </lineage>
</organism>
<dbReference type="RefSeq" id="XP_044565102.1">
    <property type="nucleotide sequence ID" value="XM_044704252.1"/>
</dbReference>
<dbReference type="InterPro" id="IPR000210">
    <property type="entry name" value="BTB/POZ_dom"/>
</dbReference>
<dbReference type="Gene3D" id="3.30.710.10">
    <property type="entry name" value="Potassium Channel Kv1.1, Chain A"/>
    <property type="match status" value="1"/>
</dbReference>
<dbReference type="OrthoDB" id="194443at2759"/>
<comment type="caution">
    <text evidence="2">The sequence shown here is derived from an EMBL/GenBank/DDBJ whole genome shotgun (WGS) entry which is preliminary data.</text>
</comment>
<dbReference type="InterPro" id="IPR051481">
    <property type="entry name" value="BTB-POZ/Galectin-3-binding"/>
</dbReference>
<dbReference type="PANTHER" id="PTHR24410:SF23">
    <property type="entry name" value="BTB DOMAIN-CONTAINING PROTEIN-RELATED"/>
    <property type="match status" value="1"/>
</dbReference>
<dbReference type="Proteomes" id="UP000444721">
    <property type="component" value="Unassembled WGS sequence"/>
</dbReference>
<dbReference type="VEuPathDB" id="AmoebaDB:FDP41_013603"/>
<dbReference type="PANTHER" id="PTHR24410">
    <property type="entry name" value="HL07962P-RELATED"/>
    <property type="match status" value="1"/>
</dbReference>
<dbReference type="GeneID" id="68120818"/>
<dbReference type="Pfam" id="PF00651">
    <property type="entry name" value="BTB"/>
    <property type="match status" value="1"/>
</dbReference>
<reference evidence="2 3" key="1">
    <citation type="journal article" date="2019" name="Sci. Rep.">
        <title>Nanopore sequencing improves the draft genome of the human pathogenic amoeba Naegleria fowleri.</title>
        <authorList>
            <person name="Liechti N."/>
            <person name="Schurch N."/>
            <person name="Bruggmann R."/>
            <person name="Wittwer M."/>
        </authorList>
    </citation>
    <scope>NUCLEOTIDE SEQUENCE [LARGE SCALE GENOMIC DNA]</scope>
    <source>
        <strain evidence="2 3">ATCC 30894</strain>
    </source>
</reference>
<keyword evidence="3" id="KW-1185">Reference proteome</keyword>
<dbReference type="OMA" id="THELISI"/>
<evidence type="ECO:0000259" key="1">
    <source>
        <dbReference type="Pfam" id="PF00651"/>
    </source>
</evidence>
<proteinExistence type="predicted"/>
<gene>
    <name evidence="2" type="ORF">FDP41_013603</name>
</gene>
<name>A0A6A5C4Y0_NAEFO</name>
<dbReference type="SUPFAM" id="SSF54695">
    <property type="entry name" value="POZ domain"/>
    <property type="match status" value="1"/>
</dbReference>
<dbReference type="VEuPathDB" id="AmoebaDB:NF0020360"/>
<dbReference type="VEuPathDB" id="AmoebaDB:NfTy_027690"/>
<accession>A0A6A5C4Y0</accession>
<dbReference type="EMBL" id="VFQX01000019">
    <property type="protein sequence ID" value="KAF0980389.1"/>
    <property type="molecule type" value="Genomic_DNA"/>
</dbReference>
<sequence>MSRQHLLDEIVLAARQRKKSTTVHVQDENEIILDKSYKTPLTQHFSNLFNNPCLSDFKFILKRSTRIDPNDDGIMNDQLLDPYGNRRLNEIFVHKFVIYQSEVFKALLESNLLEQQTNEMVIEENEENVDAFTAMVAILYGKYVPCVEEMSLDHILELLTCLDKYQLEDIEKVIIHLCIQEIEKGNPNFQPTCALWLWHAVCAKGPNRSLKSCIEKHFIRPVWSKEYHSALIVGQKDFQLFISTLDFDSFSIFLDEFCDSVCVMRKVCEDIQKWAQNPSHDSRRTHELISIVLKKTKL</sequence>
<feature type="domain" description="BTB" evidence="1">
    <location>
        <begin position="90"/>
        <end position="178"/>
    </location>
</feature>
<evidence type="ECO:0000313" key="2">
    <source>
        <dbReference type="EMBL" id="KAF0980389.1"/>
    </source>
</evidence>
<dbReference type="InterPro" id="IPR011333">
    <property type="entry name" value="SKP1/BTB/POZ_sf"/>
</dbReference>
<evidence type="ECO:0000313" key="3">
    <source>
        <dbReference type="Proteomes" id="UP000444721"/>
    </source>
</evidence>